<feature type="region of interest" description="Aspartate" evidence="7">
    <location>
        <begin position="192"/>
        <end position="195"/>
    </location>
</feature>
<dbReference type="Proteomes" id="UP001164305">
    <property type="component" value="Chromosome"/>
</dbReference>
<dbReference type="HAMAP" id="MF_00044">
    <property type="entry name" value="Asp_tRNA_synth_type1"/>
    <property type="match status" value="1"/>
</dbReference>
<evidence type="ECO:0000256" key="7">
    <source>
        <dbReference type="HAMAP-Rule" id="MF_00044"/>
    </source>
</evidence>
<proteinExistence type="inferred from homology"/>
<dbReference type="InterPro" id="IPR012340">
    <property type="entry name" value="NA-bd_OB-fold"/>
</dbReference>
<evidence type="ECO:0000256" key="5">
    <source>
        <dbReference type="ARBA" id="ARBA00022917"/>
    </source>
</evidence>
<organism evidence="10 11">
    <name type="scientific">Brachybacterium huguangmaarense</name>
    <dbReference type="NCBI Taxonomy" id="1652028"/>
    <lineage>
        <taxon>Bacteria</taxon>
        <taxon>Bacillati</taxon>
        <taxon>Actinomycetota</taxon>
        <taxon>Actinomycetes</taxon>
        <taxon>Micrococcales</taxon>
        <taxon>Dermabacteraceae</taxon>
        <taxon>Brachybacterium</taxon>
    </lineage>
</organism>
<dbReference type="Gene3D" id="2.40.50.140">
    <property type="entry name" value="Nucleic acid-binding proteins"/>
    <property type="match status" value="1"/>
</dbReference>
<feature type="binding site" evidence="7">
    <location>
        <position position="446"/>
    </location>
    <ligand>
        <name>L-aspartate</name>
        <dbReference type="ChEBI" id="CHEBI:29991"/>
    </ligand>
</feature>
<feature type="domain" description="Aminoacyl-transfer RNA synthetases class-II family profile" evidence="9">
    <location>
        <begin position="135"/>
        <end position="561"/>
    </location>
</feature>
<sequence length="620" mass="67439">MLRTHHAGELREEHAGQTVTLTGWIGRRRDHGGVTFLDLRDASGVAQVVVREDEAMHLRNEYVLQVTGTVDRRPEGNENPQLATGGIEVTATEVTVLNPSAPLPFQLDAHSEVGEEARLRYRYLDLRREGPAKALRLRSTVNRAARDVLLDDGFVEIETPTLTRSTPEGARDFLVPARLSPGSWYALPQSPQLFKQLLMVAGMEKYFQLARCYRDEDFRADRQPEFTQLDIEMSFVDQEDVIALAEQILTAVWRTIGYEIPVPIPRMTYAEAMRRYGSDKPDLRFDLEITEMTEYFADTPFRVFQAPYVGAVVMKGGASQPRRTLDGWQEWAKQRGARGLAYVLVQEDGTLTGPVSKNISDAEKQGLAAKVGAEPGDCVFFAAGEAKTSRALLGAARNEIAERLGLIDEDAWAFVWVVDAPMFEPAGDAVAAGDVAVGSGAWTAVHHAFTAPKPEFLDTFDEDPGAALAYAYDIVCNGNEIGGGSIRIHQRDVQERVFSVMGIDEEQAREKFGFLLDAFAFGAPPHGGIAFGWDRIVALLAGTDSIRDVIAFPKSGGGFDPLTQAPAPITAAQRKEAGVDAKPESPRARTAQEATAADADEAQTPLGAAGGAAPEGADPA</sequence>
<evidence type="ECO:0000313" key="10">
    <source>
        <dbReference type="EMBL" id="UYG18278.1"/>
    </source>
</evidence>
<comment type="subunit">
    <text evidence="7">Homodimer.</text>
</comment>
<feature type="binding site" evidence="7">
    <location>
        <position position="168"/>
    </location>
    <ligand>
        <name>L-aspartate</name>
        <dbReference type="ChEBI" id="CHEBI:29991"/>
    </ligand>
</feature>
<dbReference type="GO" id="GO:0004815">
    <property type="term" value="F:aspartate-tRNA ligase activity"/>
    <property type="evidence" value="ECO:0007669"/>
    <property type="project" value="UniProtKB-EC"/>
</dbReference>
<feature type="compositionally biased region" description="Low complexity" evidence="8">
    <location>
        <begin position="588"/>
        <end position="620"/>
    </location>
</feature>
<feature type="site" description="Important for tRNA non-discrimination" evidence="7">
    <location>
        <position position="76"/>
    </location>
</feature>
<comment type="catalytic activity">
    <reaction evidence="7">
        <text>tRNA(Asx) + L-aspartate + ATP = L-aspartyl-tRNA(Asx) + AMP + diphosphate</text>
        <dbReference type="Rhea" id="RHEA:18349"/>
        <dbReference type="Rhea" id="RHEA-COMP:9710"/>
        <dbReference type="Rhea" id="RHEA-COMP:9711"/>
        <dbReference type="ChEBI" id="CHEBI:29991"/>
        <dbReference type="ChEBI" id="CHEBI:30616"/>
        <dbReference type="ChEBI" id="CHEBI:33019"/>
        <dbReference type="ChEBI" id="CHEBI:78442"/>
        <dbReference type="ChEBI" id="CHEBI:78516"/>
        <dbReference type="ChEBI" id="CHEBI:456215"/>
        <dbReference type="EC" id="6.1.1.23"/>
    </reaction>
</comment>
<reference evidence="10" key="1">
    <citation type="submission" date="2022-10" db="EMBL/GenBank/DDBJ databases">
        <title>Whole-Genome Sequencing of Brachybacterium huguangmaarense BRM-3, Isolated from Betula schmidtii.</title>
        <authorList>
            <person name="Haam D."/>
        </authorList>
    </citation>
    <scope>NUCLEOTIDE SEQUENCE</scope>
    <source>
        <strain evidence="10">BRM-3</strain>
    </source>
</reference>
<evidence type="ECO:0000313" key="11">
    <source>
        <dbReference type="Proteomes" id="UP001164305"/>
    </source>
</evidence>
<feature type="binding site" evidence="7">
    <location>
        <position position="487"/>
    </location>
    <ligand>
        <name>L-aspartate</name>
        <dbReference type="ChEBI" id="CHEBI:29991"/>
    </ligand>
</feature>
<protein>
    <recommendedName>
        <fullName evidence="7">Aspartate--tRNA(Asp/Asn) ligase</fullName>
        <ecNumber evidence="7">6.1.1.23</ecNumber>
    </recommendedName>
    <alternativeName>
        <fullName evidence="7">Aspartyl-tRNA synthetase</fullName>
        <shortName evidence="7">AspRS</shortName>
    </alternativeName>
    <alternativeName>
        <fullName evidence="7">Non-discriminating aspartyl-tRNA synthetase</fullName>
        <shortName evidence="7">ND-AspRS</shortName>
    </alternativeName>
</protein>
<evidence type="ECO:0000256" key="4">
    <source>
        <dbReference type="ARBA" id="ARBA00022840"/>
    </source>
</evidence>
<feature type="binding site" evidence="7">
    <location>
        <position position="223"/>
    </location>
    <ligand>
        <name>ATP</name>
        <dbReference type="ChEBI" id="CHEBI:30616"/>
    </ligand>
</feature>
<dbReference type="Pfam" id="PF00152">
    <property type="entry name" value="tRNA-synt_2"/>
    <property type="match status" value="1"/>
</dbReference>
<dbReference type="Pfam" id="PF01336">
    <property type="entry name" value="tRNA_anti-codon"/>
    <property type="match status" value="1"/>
</dbReference>
<dbReference type="CDD" id="cd00777">
    <property type="entry name" value="AspRS_core"/>
    <property type="match status" value="1"/>
</dbReference>
<keyword evidence="11" id="KW-1185">Reference proteome</keyword>
<dbReference type="InterPro" id="IPR004364">
    <property type="entry name" value="Aa-tRNA-synt_II"/>
</dbReference>
<dbReference type="CDD" id="cd04317">
    <property type="entry name" value="EcAspRS_like_N"/>
    <property type="match status" value="1"/>
</dbReference>
<keyword evidence="2 7" id="KW-0436">Ligase</keyword>
<comment type="similarity">
    <text evidence="1 7">Belongs to the class-II aminoacyl-tRNA synthetase family. Type 1 subfamily.</text>
</comment>
<evidence type="ECO:0000256" key="2">
    <source>
        <dbReference type="ARBA" id="ARBA00022598"/>
    </source>
</evidence>
<dbReference type="Gene3D" id="3.30.1360.30">
    <property type="entry name" value="GAD-like domain"/>
    <property type="match status" value="1"/>
</dbReference>
<dbReference type="InterPro" id="IPR029351">
    <property type="entry name" value="GAD_dom"/>
</dbReference>
<feature type="site" description="Important for tRNA non-discrimination" evidence="7">
    <location>
        <position position="31"/>
    </location>
</feature>
<dbReference type="Gene3D" id="3.30.930.10">
    <property type="entry name" value="Bira Bifunctional Protein, Domain 2"/>
    <property type="match status" value="1"/>
</dbReference>
<dbReference type="RefSeq" id="WP_263595468.1">
    <property type="nucleotide sequence ID" value="NZ_CP107020.1"/>
</dbReference>
<accession>A0ABY6G503</accession>
<dbReference type="InterPro" id="IPR004365">
    <property type="entry name" value="NA-bd_OB_tRNA"/>
</dbReference>
<keyword evidence="7" id="KW-0963">Cytoplasm</keyword>
<dbReference type="SUPFAM" id="SSF50249">
    <property type="entry name" value="Nucleic acid-binding proteins"/>
    <property type="match status" value="1"/>
</dbReference>
<dbReference type="PRINTS" id="PR01042">
    <property type="entry name" value="TRNASYNTHASP"/>
</dbReference>
<feature type="binding site" evidence="7">
    <location>
        <begin position="532"/>
        <end position="535"/>
    </location>
    <ligand>
        <name>ATP</name>
        <dbReference type="ChEBI" id="CHEBI:30616"/>
    </ligand>
</feature>
<feature type="binding site" evidence="7">
    <location>
        <begin position="214"/>
        <end position="216"/>
    </location>
    <ligand>
        <name>ATP</name>
        <dbReference type="ChEBI" id="CHEBI:30616"/>
    </ligand>
</feature>
<keyword evidence="5 7" id="KW-0648">Protein biosynthesis</keyword>
<dbReference type="SUPFAM" id="SSF55681">
    <property type="entry name" value="Class II aaRS and biotin synthetases"/>
    <property type="match status" value="1"/>
</dbReference>
<dbReference type="PANTHER" id="PTHR22594">
    <property type="entry name" value="ASPARTYL/LYSYL-TRNA SYNTHETASE"/>
    <property type="match status" value="1"/>
</dbReference>
<evidence type="ECO:0000256" key="1">
    <source>
        <dbReference type="ARBA" id="ARBA00006303"/>
    </source>
</evidence>
<dbReference type="NCBIfam" id="TIGR00459">
    <property type="entry name" value="aspS_bact"/>
    <property type="match status" value="1"/>
</dbReference>
<gene>
    <name evidence="7 10" type="primary">aspS</name>
    <name evidence="10" type="ORF">BRM3_13040</name>
</gene>
<dbReference type="PROSITE" id="PS50862">
    <property type="entry name" value="AA_TRNA_LIGASE_II"/>
    <property type="match status" value="1"/>
</dbReference>
<dbReference type="Pfam" id="PF02938">
    <property type="entry name" value="GAD"/>
    <property type="match status" value="1"/>
</dbReference>
<name>A0ABY6G503_9MICO</name>
<evidence type="ECO:0000259" key="9">
    <source>
        <dbReference type="PROSITE" id="PS50862"/>
    </source>
</evidence>
<evidence type="ECO:0000256" key="8">
    <source>
        <dbReference type="SAM" id="MobiDB-lite"/>
    </source>
</evidence>
<dbReference type="InterPro" id="IPR002312">
    <property type="entry name" value="Asp/Asn-tRNA-synth_IIb"/>
</dbReference>
<dbReference type="InterPro" id="IPR047089">
    <property type="entry name" value="Asp-tRNA-ligase_1_N"/>
</dbReference>
<dbReference type="NCBIfam" id="NF001750">
    <property type="entry name" value="PRK00476.1"/>
    <property type="match status" value="1"/>
</dbReference>
<feature type="region of interest" description="Disordered" evidence="8">
    <location>
        <begin position="561"/>
        <end position="620"/>
    </location>
</feature>
<comment type="function">
    <text evidence="7">Aspartyl-tRNA synthetase with relaxed tRNA specificity since it is able to aspartylate not only its cognate tRNA(Asp) but also tRNA(Asn). Reaction proceeds in two steps: L-aspartate is first activated by ATP to form Asp-AMP and then transferred to the acceptor end of tRNA(Asp/Asn).</text>
</comment>
<keyword evidence="3 7" id="KW-0547">Nucleotide-binding</keyword>
<dbReference type="InterPro" id="IPR004115">
    <property type="entry name" value="GAD-like_sf"/>
</dbReference>
<evidence type="ECO:0000256" key="6">
    <source>
        <dbReference type="ARBA" id="ARBA00023146"/>
    </source>
</evidence>
<feature type="binding site" evidence="7">
    <location>
        <position position="480"/>
    </location>
    <ligand>
        <name>ATP</name>
        <dbReference type="ChEBI" id="CHEBI:30616"/>
    </ligand>
</feature>
<evidence type="ECO:0000256" key="3">
    <source>
        <dbReference type="ARBA" id="ARBA00022741"/>
    </source>
</evidence>
<dbReference type="InterPro" id="IPR004524">
    <property type="entry name" value="Asp-tRNA-ligase_1"/>
</dbReference>
<feature type="binding site" evidence="7">
    <location>
        <position position="214"/>
    </location>
    <ligand>
        <name>L-aspartate</name>
        <dbReference type="ChEBI" id="CHEBI:29991"/>
    </ligand>
</feature>
<dbReference type="InterPro" id="IPR047090">
    <property type="entry name" value="AspRS_core"/>
</dbReference>
<dbReference type="InterPro" id="IPR045864">
    <property type="entry name" value="aa-tRNA-synth_II/BPL/LPL"/>
</dbReference>
<dbReference type="InterPro" id="IPR006195">
    <property type="entry name" value="aa-tRNA-synth_II"/>
</dbReference>
<feature type="compositionally biased region" description="Basic and acidic residues" evidence="8">
    <location>
        <begin position="573"/>
        <end position="587"/>
    </location>
</feature>
<dbReference type="EC" id="6.1.1.23" evidence="7"/>
<comment type="subcellular location">
    <subcellularLocation>
        <location evidence="7">Cytoplasm</location>
    </subcellularLocation>
</comment>
<dbReference type="SUPFAM" id="SSF55261">
    <property type="entry name" value="GAD domain-like"/>
    <property type="match status" value="1"/>
</dbReference>
<dbReference type="EMBL" id="CP107020">
    <property type="protein sequence ID" value="UYG18278.1"/>
    <property type="molecule type" value="Genomic_DNA"/>
</dbReference>
<dbReference type="PANTHER" id="PTHR22594:SF5">
    <property type="entry name" value="ASPARTATE--TRNA LIGASE, MITOCHONDRIAL"/>
    <property type="match status" value="1"/>
</dbReference>
<keyword evidence="6 7" id="KW-0030">Aminoacyl-tRNA synthetase</keyword>
<keyword evidence="4 7" id="KW-0067">ATP-binding</keyword>